<dbReference type="Proteomes" id="UP000440041">
    <property type="component" value="Unassembled WGS sequence"/>
</dbReference>
<dbReference type="EMBL" id="WBSO01000005">
    <property type="protein sequence ID" value="KAB8298499.1"/>
    <property type="molecule type" value="Genomic_DNA"/>
</dbReference>
<sequence>MVCICRSLWITANWSCAVSEKDSRGQVLGETDAPGAGQHRYRSGQSLSDKVFAVVKVIHTTLPTAISKYRDQDAVPDQLLKRIGTNRYR</sequence>
<name>A0A6A2V8I7_9BIFI</name>
<evidence type="ECO:0000313" key="2">
    <source>
        <dbReference type="Proteomes" id="UP000440041"/>
    </source>
</evidence>
<proteinExistence type="predicted"/>
<dbReference type="AlphaFoldDB" id="A0A6A2V8I7"/>
<evidence type="ECO:0000313" key="1">
    <source>
        <dbReference type="EMBL" id="KAB8298499.1"/>
    </source>
</evidence>
<accession>A0A6A2V8I7</accession>
<reference evidence="1 2" key="1">
    <citation type="submission" date="2019-09" db="EMBL/GenBank/DDBJ databases">
        <title>Characterization of the phylogenetic diversity of two novel species belonging to the genus Bifidobacterium: Bifidobacterium cebidarum sp. nov. and Bifidobacterium leontopitheci sp. nov.</title>
        <authorList>
            <person name="Lugli G.A."/>
            <person name="Duranti S."/>
            <person name="Milani C."/>
            <person name="Turroni F."/>
            <person name="Ventura M."/>
        </authorList>
    </citation>
    <scope>NUCLEOTIDE SEQUENCE [LARGE SCALE GENOMIC DNA]</scope>
    <source>
        <strain evidence="1 2">DSM 100238</strain>
    </source>
</reference>
<keyword evidence="2" id="KW-1185">Reference proteome</keyword>
<comment type="caution">
    <text evidence="1">The sequence shown here is derived from an EMBL/GenBank/DDBJ whole genome shotgun (WGS) entry which is preliminary data.</text>
</comment>
<organism evidence="1 2">
    <name type="scientific">Bifidobacterium apri</name>
    <dbReference type="NCBI Taxonomy" id="1769423"/>
    <lineage>
        <taxon>Bacteria</taxon>
        <taxon>Bacillati</taxon>
        <taxon>Actinomycetota</taxon>
        <taxon>Actinomycetes</taxon>
        <taxon>Bifidobacteriales</taxon>
        <taxon>Bifidobacteriaceae</taxon>
        <taxon>Bifidobacterium</taxon>
    </lineage>
</organism>
<protein>
    <submittedName>
        <fullName evidence="1">Uncharacterized protein</fullName>
    </submittedName>
</protein>
<gene>
    <name evidence="1" type="ORF">DSM100238_0992</name>
</gene>